<sequence length="62" mass="7176">MKTPLLPEKLRLQRLLSGLTDRPLVWQRGGEEITSRGLVVTEEEIRLHHRLGAQSRAERYAN</sequence>
<comment type="caution">
    <text evidence="1">The sequence shown here is derived from an EMBL/GenBank/DDBJ whole genome shotgun (WGS) entry which is preliminary data.</text>
</comment>
<keyword evidence="2" id="KW-1185">Reference proteome</keyword>
<accession>A0A7X1TSA9</accession>
<dbReference type="EMBL" id="WBSL01000007">
    <property type="protein sequence ID" value="MPY67648.1"/>
    <property type="molecule type" value="Genomic_DNA"/>
</dbReference>
<gene>
    <name evidence="1" type="ORF">F8S09_13295</name>
</gene>
<dbReference type="Proteomes" id="UP000484842">
    <property type="component" value="Unassembled WGS sequence"/>
</dbReference>
<organism evidence="1 2">
    <name type="scientific">Deinococcus terrestris</name>
    <dbReference type="NCBI Taxonomy" id="2651870"/>
    <lineage>
        <taxon>Bacteria</taxon>
        <taxon>Thermotogati</taxon>
        <taxon>Deinococcota</taxon>
        <taxon>Deinococci</taxon>
        <taxon>Deinococcales</taxon>
        <taxon>Deinococcaceae</taxon>
        <taxon>Deinococcus</taxon>
    </lineage>
</organism>
<proteinExistence type="predicted"/>
<name>A0A7X1TSA9_9DEIO</name>
<protein>
    <submittedName>
        <fullName evidence="1">Uncharacterized protein</fullName>
    </submittedName>
</protein>
<evidence type="ECO:0000313" key="1">
    <source>
        <dbReference type="EMBL" id="MPY67648.1"/>
    </source>
</evidence>
<dbReference type="AlphaFoldDB" id="A0A7X1TSA9"/>
<reference evidence="1 2" key="1">
    <citation type="submission" date="2019-10" db="EMBL/GenBank/DDBJ databases">
        <title>Deinococcus sp. isolated from soil.</title>
        <authorList>
            <person name="Li Y."/>
            <person name="Wang J."/>
        </authorList>
    </citation>
    <scope>NUCLEOTIDE SEQUENCE [LARGE SCALE GENOMIC DNA]</scope>
    <source>
        <strain evidence="1 2">SDU3-2</strain>
    </source>
</reference>
<dbReference type="RefSeq" id="WP_152871979.1">
    <property type="nucleotide sequence ID" value="NZ_WBSL01000007.1"/>
</dbReference>
<evidence type="ECO:0000313" key="2">
    <source>
        <dbReference type="Proteomes" id="UP000484842"/>
    </source>
</evidence>